<comment type="caution">
    <text evidence="18">The sequence shown here is derived from an EMBL/GenBank/DDBJ whole genome shotgun (WGS) entry which is preliminary data.</text>
</comment>
<comment type="function">
    <text evidence="15">Involved in base excision repair of DNA damaged by oxidation or by mutagenic agents. Acts as DNA glycosylase that recognizes and removes damaged bases. Has a preference for oxidized purines, such as 7,8-dihydro-8-oxoguanine (8-oxoG). Has AP (apurinic/apyrimidinic) lyase activity and introduces nicks in the DNA strand. Cleaves the DNA backbone by beta-delta elimination to generate a single-strand break at the site of the removed base with both 3'- and 5'-phosphates.</text>
</comment>
<evidence type="ECO:0000256" key="14">
    <source>
        <dbReference type="ARBA" id="ARBA00044632"/>
    </source>
</evidence>
<feature type="binding site" evidence="15">
    <location>
        <position position="90"/>
    </location>
    <ligand>
        <name>DNA</name>
        <dbReference type="ChEBI" id="CHEBI:16991"/>
    </ligand>
</feature>
<feature type="active site" description="Proton donor" evidence="15">
    <location>
        <position position="3"/>
    </location>
</feature>
<dbReference type="SMART" id="SM01232">
    <property type="entry name" value="H2TH"/>
    <property type="match status" value="1"/>
</dbReference>
<feature type="binding site" evidence="15">
    <location>
        <position position="152"/>
    </location>
    <ligand>
        <name>DNA</name>
        <dbReference type="ChEBI" id="CHEBI:16991"/>
    </ligand>
</feature>
<dbReference type="Pfam" id="PF01149">
    <property type="entry name" value="Fapy_DNA_glyco"/>
    <property type="match status" value="1"/>
</dbReference>
<evidence type="ECO:0000256" key="10">
    <source>
        <dbReference type="ARBA" id="ARBA00023204"/>
    </source>
</evidence>
<organism evidence="18 19">
    <name type="scientific">Glacieibacterium arshaanense</name>
    <dbReference type="NCBI Taxonomy" id="2511025"/>
    <lineage>
        <taxon>Bacteria</taxon>
        <taxon>Pseudomonadati</taxon>
        <taxon>Pseudomonadota</taxon>
        <taxon>Alphaproteobacteria</taxon>
        <taxon>Sphingomonadales</taxon>
        <taxon>Sphingosinicellaceae</taxon>
        <taxon>Glacieibacterium</taxon>
    </lineage>
</organism>
<dbReference type="Pfam" id="PF06831">
    <property type="entry name" value="H2TH"/>
    <property type="match status" value="1"/>
</dbReference>
<dbReference type="PANTHER" id="PTHR22993:SF9">
    <property type="entry name" value="FORMAMIDOPYRIMIDINE-DNA GLYCOSYLASE"/>
    <property type="match status" value="1"/>
</dbReference>
<evidence type="ECO:0000259" key="16">
    <source>
        <dbReference type="PROSITE" id="PS51066"/>
    </source>
</evidence>
<keyword evidence="10 15" id="KW-0234">DNA repair</keyword>
<dbReference type="SUPFAM" id="SSF81624">
    <property type="entry name" value="N-terminal domain of MutM-like DNA repair proteins"/>
    <property type="match status" value="1"/>
</dbReference>
<dbReference type="GO" id="GO:0006284">
    <property type="term" value="P:base-excision repair"/>
    <property type="evidence" value="ECO:0007669"/>
    <property type="project" value="InterPro"/>
</dbReference>
<evidence type="ECO:0000256" key="5">
    <source>
        <dbReference type="ARBA" id="ARBA00022763"/>
    </source>
</evidence>
<dbReference type="PROSITE" id="PS51066">
    <property type="entry name" value="ZF_FPG_2"/>
    <property type="match status" value="1"/>
</dbReference>
<dbReference type="PANTHER" id="PTHR22993">
    <property type="entry name" value="FORMAMIDOPYRIMIDINE-DNA GLYCOSYLASE"/>
    <property type="match status" value="1"/>
</dbReference>
<evidence type="ECO:0000256" key="4">
    <source>
        <dbReference type="ARBA" id="ARBA00022723"/>
    </source>
</evidence>
<comment type="similarity">
    <text evidence="2 15">Belongs to the FPG family.</text>
</comment>
<gene>
    <name evidence="15 18" type="primary">mutM</name>
    <name evidence="15" type="synonym">fpg</name>
    <name evidence="18" type="ORF">EUV02_09305</name>
</gene>
<dbReference type="CDD" id="cd08966">
    <property type="entry name" value="EcFpg-like_N"/>
    <property type="match status" value="1"/>
</dbReference>
<keyword evidence="4 15" id="KW-0479">Metal-binding</keyword>
<dbReference type="HAMAP" id="MF_00103">
    <property type="entry name" value="Fapy_DNA_glycosyl"/>
    <property type="match status" value="1"/>
</dbReference>
<dbReference type="PROSITE" id="PS01242">
    <property type="entry name" value="ZF_FPG_1"/>
    <property type="match status" value="1"/>
</dbReference>
<dbReference type="Gene3D" id="3.20.190.10">
    <property type="entry name" value="MutM-like, N-terminal"/>
    <property type="match status" value="1"/>
</dbReference>
<dbReference type="EMBL" id="SIHO01000002">
    <property type="protein sequence ID" value="TFU03366.1"/>
    <property type="molecule type" value="Genomic_DNA"/>
</dbReference>
<dbReference type="GO" id="GO:0140078">
    <property type="term" value="F:class I DNA-(apurinic or apyrimidinic site) endonuclease activity"/>
    <property type="evidence" value="ECO:0007669"/>
    <property type="project" value="UniProtKB-EC"/>
</dbReference>
<dbReference type="Proteomes" id="UP000297737">
    <property type="component" value="Unassembled WGS sequence"/>
</dbReference>
<feature type="active site" description="Proton donor; for beta-elimination activity" evidence="15">
    <location>
        <position position="58"/>
    </location>
</feature>
<comment type="catalytic activity">
    <reaction evidence="14 15">
        <text>2'-deoxyribonucleotide-(2'-deoxyribose 5'-phosphate)-2'-deoxyribonucleotide-DNA = a 3'-end 2'-deoxyribonucleotide-(2,3-dehydro-2,3-deoxyribose 5'-phosphate)-DNA + a 5'-end 5'-phospho-2'-deoxyribonucleoside-DNA + H(+)</text>
        <dbReference type="Rhea" id="RHEA:66592"/>
        <dbReference type="Rhea" id="RHEA-COMP:13180"/>
        <dbReference type="Rhea" id="RHEA-COMP:16897"/>
        <dbReference type="Rhea" id="RHEA-COMP:17067"/>
        <dbReference type="ChEBI" id="CHEBI:15378"/>
        <dbReference type="ChEBI" id="CHEBI:136412"/>
        <dbReference type="ChEBI" id="CHEBI:157695"/>
        <dbReference type="ChEBI" id="CHEBI:167181"/>
        <dbReference type="EC" id="4.2.99.18"/>
    </reaction>
</comment>
<comment type="cofactor">
    <cofactor evidence="15">
        <name>Zn(2+)</name>
        <dbReference type="ChEBI" id="CHEBI:29105"/>
    </cofactor>
    <text evidence="15">Binds 1 zinc ion per subunit.</text>
</comment>
<dbReference type="InterPro" id="IPR012319">
    <property type="entry name" value="FPG_cat"/>
</dbReference>
<dbReference type="AlphaFoldDB" id="A0A4Y9EMS7"/>
<evidence type="ECO:0000256" key="2">
    <source>
        <dbReference type="ARBA" id="ARBA00009409"/>
    </source>
</evidence>
<dbReference type="EC" id="3.2.2.23" evidence="15"/>
<evidence type="ECO:0000256" key="6">
    <source>
        <dbReference type="ARBA" id="ARBA00022771"/>
    </source>
</evidence>
<dbReference type="PROSITE" id="PS51068">
    <property type="entry name" value="FPG_CAT"/>
    <property type="match status" value="1"/>
</dbReference>
<evidence type="ECO:0000256" key="15">
    <source>
        <dbReference type="HAMAP-Rule" id="MF_00103"/>
    </source>
</evidence>
<evidence type="ECO:0000256" key="1">
    <source>
        <dbReference type="ARBA" id="ARBA00001668"/>
    </source>
</evidence>
<keyword evidence="13 15" id="KW-0326">Glycosidase</keyword>
<feature type="domain" description="Formamidopyrimidine-DNA glycosylase catalytic" evidence="17">
    <location>
        <begin position="2"/>
        <end position="112"/>
    </location>
</feature>
<keyword evidence="9 15" id="KW-0238">DNA-binding</keyword>
<dbReference type="SUPFAM" id="SSF46946">
    <property type="entry name" value="S13-like H2TH domain"/>
    <property type="match status" value="1"/>
</dbReference>
<dbReference type="NCBIfam" id="TIGR00577">
    <property type="entry name" value="fpg"/>
    <property type="match status" value="1"/>
</dbReference>
<feature type="binding site" evidence="15">
    <location>
        <position position="109"/>
    </location>
    <ligand>
        <name>DNA</name>
        <dbReference type="ChEBI" id="CHEBI:16991"/>
    </ligand>
</feature>
<evidence type="ECO:0000256" key="11">
    <source>
        <dbReference type="ARBA" id="ARBA00023239"/>
    </source>
</evidence>
<dbReference type="Gene3D" id="1.10.8.50">
    <property type="match status" value="1"/>
</dbReference>
<keyword evidence="7 15" id="KW-0378">Hydrolase</keyword>
<dbReference type="SUPFAM" id="SSF57716">
    <property type="entry name" value="Glucocorticoid receptor-like (DNA-binding domain)"/>
    <property type="match status" value="1"/>
</dbReference>
<dbReference type="InterPro" id="IPR015886">
    <property type="entry name" value="H2TH_FPG"/>
</dbReference>
<comment type="subunit">
    <text evidence="3 15">Monomer.</text>
</comment>
<dbReference type="SMART" id="SM00898">
    <property type="entry name" value="Fapy_DNA_glyco"/>
    <property type="match status" value="1"/>
</dbReference>
<dbReference type="InterPro" id="IPR035937">
    <property type="entry name" value="FPG_N"/>
</dbReference>
<keyword evidence="8 15" id="KW-0862">Zinc</keyword>
<dbReference type="RefSeq" id="WP_135245958.1">
    <property type="nucleotide sequence ID" value="NZ_SIHO01000002.1"/>
</dbReference>
<sequence length="275" mass="29442">MPELPEVETVVRGLRGVLEGRRFAHVAVNRPDLRRPLPVDLGQRLTGARVTGLGRRAKYGLIDTDRGDTVIFHLGMSGRMRLDAPAPEKHDHIVFTTDDGHTVAFNDARRFGSLDLVPTADLGSHPLLADIGPEPLGDGLTAAHLRAAFKDRVAPVKALLLDQTVVAGLGNIYVCEALHLTGLHPARAGGDIPAAKFGPLVDAIRSVLNAAIAAGGSSLRDFVQLDGELGYFQNDWRVYGREGAACPVCAKPVVRIVQSGRSSFFCPSCQKPPRA</sequence>
<evidence type="ECO:0000256" key="12">
    <source>
        <dbReference type="ARBA" id="ARBA00023268"/>
    </source>
</evidence>
<reference evidence="18 19" key="1">
    <citation type="submission" date="2019-02" db="EMBL/GenBank/DDBJ databases">
        <title>Polymorphobacter sp. isolated from the lake at the Tibet of China.</title>
        <authorList>
            <person name="Li A."/>
        </authorList>
    </citation>
    <scope>NUCLEOTIDE SEQUENCE [LARGE SCALE GENOMIC DNA]</scope>
    <source>
        <strain evidence="18 19">DJ1R-1</strain>
    </source>
</reference>
<evidence type="ECO:0000313" key="18">
    <source>
        <dbReference type="EMBL" id="TFU03366.1"/>
    </source>
</evidence>
<evidence type="ECO:0000313" key="19">
    <source>
        <dbReference type="Proteomes" id="UP000297737"/>
    </source>
</evidence>
<evidence type="ECO:0000256" key="9">
    <source>
        <dbReference type="ARBA" id="ARBA00023125"/>
    </source>
</evidence>
<keyword evidence="19" id="KW-1185">Reference proteome</keyword>
<accession>A0A4Y9EMS7</accession>
<protein>
    <recommendedName>
        <fullName evidence="15">Formamidopyrimidine-DNA glycosylase</fullName>
        <shortName evidence="15">Fapy-DNA glycosylase</shortName>
        <ecNumber evidence="15">3.2.2.23</ecNumber>
    </recommendedName>
    <alternativeName>
        <fullName evidence="15">DNA-(apurinic or apyrimidinic site) lyase MutM</fullName>
        <shortName evidence="15">AP lyase MutM</shortName>
        <ecNumber evidence="15">4.2.99.18</ecNumber>
    </alternativeName>
</protein>
<evidence type="ECO:0000259" key="17">
    <source>
        <dbReference type="PROSITE" id="PS51068"/>
    </source>
</evidence>
<dbReference type="InterPro" id="IPR015887">
    <property type="entry name" value="DNA_glyclase_Znf_dom_DNA_BS"/>
</dbReference>
<dbReference type="InterPro" id="IPR010979">
    <property type="entry name" value="Ribosomal_uS13-like_H2TH"/>
</dbReference>
<dbReference type="InterPro" id="IPR000214">
    <property type="entry name" value="Znf_DNA_glyclase/AP_lyase"/>
</dbReference>
<dbReference type="EC" id="4.2.99.18" evidence="15"/>
<proteinExistence type="inferred from homology"/>
<keyword evidence="6 15" id="KW-0863">Zinc-finger</keyword>
<feature type="active site" description="Schiff-base intermediate with DNA" evidence="15">
    <location>
        <position position="2"/>
    </location>
</feature>
<dbReference type="GO" id="GO:0034039">
    <property type="term" value="F:8-oxo-7,8-dihydroguanine DNA N-glycosylase activity"/>
    <property type="evidence" value="ECO:0007669"/>
    <property type="project" value="TreeGrafter"/>
</dbReference>
<comment type="catalytic activity">
    <reaction evidence="1 15">
        <text>Hydrolysis of DNA containing ring-opened 7-methylguanine residues, releasing 2,6-diamino-4-hydroxy-5-(N-methyl)formamidopyrimidine.</text>
        <dbReference type="EC" id="3.2.2.23"/>
    </reaction>
</comment>
<dbReference type="Pfam" id="PF06827">
    <property type="entry name" value="zf-FPG_IleRS"/>
    <property type="match status" value="1"/>
</dbReference>
<feature type="domain" description="FPG-type" evidence="16">
    <location>
        <begin position="237"/>
        <end position="271"/>
    </location>
</feature>
<keyword evidence="11 15" id="KW-0456">Lyase</keyword>
<dbReference type="InterPro" id="IPR020629">
    <property type="entry name" value="FPG_Glyclase"/>
</dbReference>
<dbReference type="GO" id="GO:0003684">
    <property type="term" value="F:damaged DNA binding"/>
    <property type="evidence" value="ECO:0007669"/>
    <property type="project" value="InterPro"/>
</dbReference>
<evidence type="ECO:0000256" key="3">
    <source>
        <dbReference type="ARBA" id="ARBA00011245"/>
    </source>
</evidence>
<dbReference type="NCBIfam" id="NF002211">
    <property type="entry name" value="PRK01103.1"/>
    <property type="match status" value="1"/>
</dbReference>
<evidence type="ECO:0000256" key="7">
    <source>
        <dbReference type="ARBA" id="ARBA00022801"/>
    </source>
</evidence>
<keyword evidence="12 15" id="KW-0511">Multifunctional enzyme</keyword>
<keyword evidence="5 15" id="KW-0227">DNA damage</keyword>
<dbReference type="GO" id="GO:0008270">
    <property type="term" value="F:zinc ion binding"/>
    <property type="evidence" value="ECO:0007669"/>
    <property type="project" value="UniProtKB-UniRule"/>
</dbReference>
<dbReference type="OrthoDB" id="9800855at2"/>
<feature type="active site" description="Proton donor; for delta-elimination activity" evidence="15">
    <location>
        <position position="261"/>
    </location>
</feature>
<name>A0A4Y9EMS7_9SPHN</name>
<evidence type="ECO:0000256" key="13">
    <source>
        <dbReference type="ARBA" id="ARBA00023295"/>
    </source>
</evidence>
<dbReference type="FunFam" id="1.10.8.50:FF:000003">
    <property type="entry name" value="Formamidopyrimidine-DNA glycosylase"/>
    <property type="match status" value="1"/>
</dbReference>
<dbReference type="InterPro" id="IPR010663">
    <property type="entry name" value="Znf_FPG/IleRS"/>
</dbReference>
<evidence type="ECO:0000256" key="8">
    <source>
        <dbReference type="ARBA" id="ARBA00022833"/>
    </source>
</evidence>